<evidence type="ECO:0000256" key="1">
    <source>
        <dbReference type="SAM" id="Coils"/>
    </source>
</evidence>
<reference evidence="3 4" key="1">
    <citation type="journal article" date="2023" name="Hortic Res">
        <title>Pangenome of water caltrop reveals structural variations and asymmetric subgenome divergence after allopolyploidization.</title>
        <authorList>
            <person name="Zhang X."/>
            <person name="Chen Y."/>
            <person name="Wang L."/>
            <person name="Yuan Y."/>
            <person name="Fang M."/>
            <person name="Shi L."/>
            <person name="Lu R."/>
            <person name="Comes H.P."/>
            <person name="Ma Y."/>
            <person name="Chen Y."/>
            <person name="Huang G."/>
            <person name="Zhou Y."/>
            <person name="Zheng Z."/>
            <person name="Qiu Y."/>
        </authorList>
    </citation>
    <scope>NUCLEOTIDE SEQUENCE [LARGE SCALE GENOMIC DNA]</scope>
    <source>
        <tissue evidence="3">Roots</tissue>
    </source>
</reference>
<feature type="region of interest" description="Disordered" evidence="2">
    <location>
        <begin position="24"/>
        <end position="153"/>
    </location>
</feature>
<evidence type="ECO:0000313" key="4">
    <source>
        <dbReference type="Proteomes" id="UP001345219"/>
    </source>
</evidence>
<feature type="coiled-coil region" evidence="1">
    <location>
        <begin position="155"/>
        <end position="189"/>
    </location>
</feature>
<evidence type="ECO:0000313" key="3">
    <source>
        <dbReference type="EMBL" id="KAK4746543.1"/>
    </source>
</evidence>
<comment type="caution">
    <text evidence="3">The sequence shown here is derived from an EMBL/GenBank/DDBJ whole genome shotgun (WGS) entry which is preliminary data.</text>
</comment>
<protein>
    <submittedName>
        <fullName evidence="3">Uncharacterized protein</fullName>
    </submittedName>
</protein>
<keyword evidence="1" id="KW-0175">Coiled coil</keyword>
<sequence>MDGNSESTVGRVDKVKKEEFYLKMKSKSSLREESDTDAMKGRKTKMELELKTKCTEKVKPRCKEERMDKCQEDGGKSMKAKKQAKMKGDKSEENKKQKGVEERNDLIAKGVGVADEVGKLRQEGKSAVQQDKDDQEEGQTEDRRKLDCKDKDPEIGRLKEKLEKINARIKALLEKKAEIMMQIKEAESNLLTV</sequence>
<accession>A0AAN7JKK8</accession>
<evidence type="ECO:0000256" key="2">
    <source>
        <dbReference type="SAM" id="MobiDB-lite"/>
    </source>
</evidence>
<feature type="compositionally biased region" description="Basic and acidic residues" evidence="2">
    <location>
        <begin position="140"/>
        <end position="153"/>
    </location>
</feature>
<keyword evidence="4" id="KW-1185">Reference proteome</keyword>
<feature type="compositionally biased region" description="Basic and acidic residues" evidence="2">
    <location>
        <begin position="86"/>
        <end position="106"/>
    </location>
</feature>
<organism evidence="3 4">
    <name type="scientific">Trapa incisa</name>
    <dbReference type="NCBI Taxonomy" id="236973"/>
    <lineage>
        <taxon>Eukaryota</taxon>
        <taxon>Viridiplantae</taxon>
        <taxon>Streptophyta</taxon>
        <taxon>Embryophyta</taxon>
        <taxon>Tracheophyta</taxon>
        <taxon>Spermatophyta</taxon>
        <taxon>Magnoliopsida</taxon>
        <taxon>eudicotyledons</taxon>
        <taxon>Gunneridae</taxon>
        <taxon>Pentapetalae</taxon>
        <taxon>rosids</taxon>
        <taxon>malvids</taxon>
        <taxon>Myrtales</taxon>
        <taxon>Lythraceae</taxon>
        <taxon>Trapa</taxon>
    </lineage>
</organism>
<dbReference type="EMBL" id="JAXIOK010000021">
    <property type="protein sequence ID" value="KAK4746543.1"/>
    <property type="molecule type" value="Genomic_DNA"/>
</dbReference>
<feature type="compositionally biased region" description="Basic and acidic residues" evidence="2">
    <location>
        <begin position="29"/>
        <end position="76"/>
    </location>
</feature>
<name>A0AAN7JKK8_9MYRT</name>
<dbReference type="AlphaFoldDB" id="A0AAN7JKK8"/>
<proteinExistence type="predicted"/>
<gene>
    <name evidence="3" type="ORF">SAY87_012855</name>
</gene>
<dbReference type="Proteomes" id="UP001345219">
    <property type="component" value="Chromosome 10"/>
</dbReference>